<comment type="caution">
    <text evidence="1">The sequence shown here is derived from an EMBL/GenBank/DDBJ whole genome shotgun (WGS) entry which is preliminary data.</text>
</comment>
<sequence length="46" mass="5901">MDISLNTLYQRTFVYYKIHFCHLKFFEHTSYNTYFKMKNMINIEYY</sequence>
<accession>A0A533Q8W9</accession>
<dbReference type="EMBL" id="SULG01000064">
    <property type="protein sequence ID" value="TLD41065.1"/>
    <property type="molecule type" value="Genomic_DNA"/>
</dbReference>
<dbReference type="Proteomes" id="UP000319783">
    <property type="component" value="Unassembled WGS sequence"/>
</dbReference>
<evidence type="ECO:0000313" key="1">
    <source>
        <dbReference type="EMBL" id="TLD41065.1"/>
    </source>
</evidence>
<organism evidence="1 2">
    <name type="scientific">Candidatus Jettenia ecosi</name>
    <dbReference type="NCBI Taxonomy" id="2494326"/>
    <lineage>
        <taxon>Bacteria</taxon>
        <taxon>Pseudomonadati</taxon>
        <taxon>Planctomycetota</taxon>
        <taxon>Candidatus Brocadiia</taxon>
        <taxon>Candidatus Brocadiales</taxon>
        <taxon>Candidatus Brocadiaceae</taxon>
        <taxon>Candidatus Jettenia</taxon>
    </lineage>
</organism>
<dbReference type="AlphaFoldDB" id="A0A533Q8W9"/>
<name>A0A533Q8W9_9BACT</name>
<gene>
    <name evidence="1" type="ORF">JETT_2674</name>
</gene>
<proteinExistence type="predicted"/>
<reference evidence="1 2" key="1">
    <citation type="submission" date="2019-04" db="EMBL/GenBank/DDBJ databases">
        <title>Genome of a novel bacterium Candidatus Jettenia ecosi reconstructed from metagenome of an anammox bioreactor.</title>
        <authorList>
            <person name="Mardanov A.V."/>
            <person name="Beletsky A.V."/>
            <person name="Ravin N.V."/>
            <person name="Botchkova E.A."/>
            <person name="Litti Y.V."/>
            <person name="Nozhevnikova A.N."/>
        </authorList>
    </citation>
    <scope>NUCLEOTIDE SEQUENCE [LARGE SCALE GENOMIC DNA]</scope>
    <source>
        <strain evidence="1">J2</strain>
    </source>
</reference>
<protein>
    <submittedName>
        <fullName evidence="1">Uncharacterized protein</fullName>
    </submittedName>
</protein>
<evidence type="ECO:0000313" key="2">
    <source>
        <dbReference type="Proteomes" id="UP000319783"/>
    </source>
</evidence>